<evidence type="ECO:0000313" key="2">
    <source>
        <dbReference type="Proteomes" id="UP000799779"/>
    </source>
</evidence>
<evidence type="ECO:0000313" key="1">
    <source>
        <dbReference type="EMBL" id="KAF2000000.1"/>
    </source>
</evidence>
<dbReference type="AlphaFoldDB" id="A0A6A5WDR0"/>
<dbReference type="EMBL" id="ML977591">
    <property type="protein sequence ID" value="KAF2000000.1"/>
    <property type="molecule type" value="Genomic_DNA"/>
</dbReference>
<reference evidence="1" key="1">
    <citation type="journal article" date="2020" name="Stud. Mycol.">
        <title>101 Dothideomycetes genomes: a test case for predicting lifestyles and emergence of pathogens.</title>
        <authorList>
            <person name="Haridas S."/>
            <person name="Albert R."/>
            <person name="Binder M."/>
            <person name="Bloem J."/>
            <person name="Labutti K."/>
            <person name="Salamov A."/>
            <person name="Andreopoulos B."/>
            <person name="Baker S."/>
            <person name="Barry K."/>
            <person name="Bills G."/>
            <person name="Bluhm B."/>
            <person name="Cannon C."/>
            <person name="Castanera R."/>
            <person name="Culley D."/>
            <person name="Daum C."/>
            <person name="Ezra D."/>
            <person name="Gonzalez J."/>
            <person name="Henrissat B."/>
            <person name="Kuo A."/>
            <person name="Liang C."/>
            <person name="Lipzen A."/>
            <person name="Lutzoni F."/>
            <person name="Magnuson J."/>
            <person name="Mondo S."/>
            <person name="Nolan M."/>
            <person name="Ohm R."/>
            <person name="Pangilinan J."/>
            <person name="Park H.-J."/>
            <person name="Ramirez L."/>
            <person name="Alfaro M."/>
            <person name="Sun H."/>
            <person name="Tritt A."/>
            <person name="Yoshinaga Y."/>
            <person name="Zwiers L.-H."/>
            <person name="Turgeon B."/>
            <person name="Goodwin S."/>
            <person name="Spatafora J."/>
            <person name="Crous P."/>
            <person name="Grigoriev I."/>
        </authorList>
    </citation>
    <scope>NUCLEOTIDE SEQUENCE</scope>
    <source>
        <strain evidence="1">CBS 123094</strain>
    </source>
</reference>
<keyword evidence="2" id="KW-1185">Reference proteome</keyword>
<dbReference type="Proteomes" id="UP000799779">
    <property type="component" value="Unassembled WGS sequence"/>
</dbReference>
<accession>A0A6A5WDR0</accession>
<sequence>MLLWCAPAAATSATLLRHVDSTQESWKCAGTPRGTARPGRLSENYAGPIKEPFAKKQEAGTPISPHVGYINLRWTQCIVRAWYRPMYSEVLPCHHAVPTWNLHTRITDMPLDKHLMKVILEQCQRICLETVFQSQEEARNLMRTMWRPPNMPYVKQKSVCDPC</sequence>
<proteinExistence type="predicted"/>
<protein>
    <submittedName>
        <fullName evidence="1">Uncharacterized protein</fullName>
    </submittedName>
</protein>
<gene>
    <name evidence="1" type="ORF">P154DRAFT_206312</name>
</gene>
<name>A0A6A5WDR0_9PLEO</name>
<organism evidence="1 2">
    <name type="scientific">Amniculicola lignicola CBS 123094</name>
    <dbReference type="NCBI Taxonomy" id="1392246"/>
    <lineage>
        <taxon>Eukaryota</taxon>
        <taxon>Fungi</taxon>
        <taxon>Dikarya</taxon>
        <taxon>Ascomycota</taxon>
        <taxon>Pezizomycotina</taxon>
        <taxon>Dothideomycetes</taxon>
        <taxon>Pleosporomycetidae</taxon>
        <taxon>Pleosporales</taxon>
        <taxon>Amniculicolaceae</taxon>
        <taxon>Amniculicola</taxon>
    </lineage>
</organism>